<dbReference type="EMBL" id="SNRW01027158">
    <property type="protein sequence ID" value="KAA6360281.1"/>
    <property type="molecule type" value="Genomic_DNA"/>
</dbReference>
<gene>
    <name evidence="1" type="ORF">EZS28_044191</name>
</gene>
<comment type="caution">
    <text evidence="1">The sequence shown here is derived from an EMBL/GenBank/DDBJ whole genome shotgun (WGS) entry which is preliminary data.</text>
</comment>
<accession>A0A5J4TS36</accession>
<evidence type="ECO:0000313" key="1">
    <source>
        <dbReference type="EMBL" id="KAA6360281.1"/>
    </source>
</evidence>
<protein>
    <submittedName>
        <fullName evidence="1">Uncharacterized protein</fullName>
    </submittedName>
</protein>
<dbReference type="AlphaFoldDB" id="A0A5J4TS36"/>
<dbReference type="Proteomes" id="UP000324800">
    <property type="component" value="Unassembled WGS sequence"/>
</dbReference>
<organism evidence="1 2">
    <name type="scientific">Streblomastix strix</name>
    <dbReference type="NCBI Taxonomy" id="222440"/>
    <lineage>
        <taxon>Eukaryota</taxon>
        <taxon>Metamonada</taxon>
        <taxon>Preaxostyla</taxon>
        <taxon>Oxymonadida</taxon>
        <taxon>Streblomastigidae</taxon>
        <taxon>Streblomastix</taxon>
    </lineage>
</organism>
<proteinExistence type="predicted"/>
<evidence type="ECO:0000313" key="2">
    <source>
        <dbReference type="Proteomes" id="UP000324800"/>
    </source>
</evidence>
<name>A0A5J4TS36_9EUKA</name>
<feature type="non-terminal residue" evidence="1">
    <location>
        <position position="92"/>
    </location>
</feature>
<sequence length="92" mass="10664">MERINPKNDTLPQLIVTKRVTLDADVHATGLWFNVNVVIVHRPKGFVNSIFYRARIIDVLISYVDSLRLMMLGEIEEAIMLMDNLKSHQKEK</sequence>
<reference evidence="1 2" key="1">
    <citation type="submission" date="2019-03" db="EMBL/GenBank/DDBJ databases">
        <title>Single cell metagenomics reveals metabolic interactions within the superorganism composed of flagellate Streblomastix strix and complex community of Bacteroidetes bacteria on its surface.</title>
        <authorList>
            <person name="Treitli S.C."/>
            <person name="Kolisko M."/>
            <person name="Husnik F."/>
            <person name="Keeling P."/>
            <person name="Hampl V."/>
        </authorList>
    </citation>
    <scope>NUCLEOTIDE SEQUENCE [LARGE SCALE GENOMIC DNA]</scope>
    <source>
        <strain evidence="1">ST1C</strain>
    </source>
</reference>